<name>A0A4U1FD72_MONMO</name>
<dbReference type="GO" id="GO:0006891">
    <property type="term" value="P:intra-Golgi vesicle-mediated transport"/>
    <property type="evidence" value="ECO:0007669"/>
    <property type="project" value="InterPro"/>
</dbReference>
<dbReference type="PANTHER" id="PTHR31658">
    <property type="entry name" value="CONSERVED OLIGOMERIC GOLGI COMPLEX SUBUNIT 1"/>
    <property type="match status" value="1"/>
</dbReference>
<evidence type="ECO:0000256" key="2">
    <source>
        <dbReference type="ARBA" id="ARBA00006653"/>
    </source>
</evidence>
<dbReference type="PANTHER" id="PTHR31658:SF0">
    <property type="entry name" value="CONSERVED OLIGOMERIC GOLGI COMPLEX SUBUNIT 1"/>
    <property type="match status" value="1"/>
</dbReference>
<accession>A0A4U1FD72</accession>
<comment type="caution">
    <text evidence="9">The sequence shown here is derived from an EMBL/GenBank/DDBJ whole genome shotgun (WGS) entry which is preliminary data.</text>
</comment>
<evidence type="ECO:0000256" key="3">
    <source>
        <dbReference type="ARBA" id="ARBA00020978"/>
    </source>
</evidence>
<dbReference type="Proteomes" id="UP000308365">
    <property type="component" value="Unassembled WGS sequence"/>
</dbReference>
<feature type="region of interest" description="Disordered" evidence="8">
    <location>
        <begin position="691"/>
        <end position="710"/>
    </location>
</feature>
<keyword evidence="5" id="KW-0653">Protein transport</keyword>
<evidence type="ECO:0000313" key="9">
    <source>
        <dbReference type="EMBL" id="TKC47679.1"/>
    </source>
</evidence>
<dbReference type="GO" id="GO:0015031">
    <property type="term" value="P:protein transport"/>
    <property type="evidence" value="ECO:0007669"/>
    <property type="project" value="UniProtKB-KW"/>
</dbReference>
<dbReference type="InterPro" id="IPR033370">
    <property type="entry name" value="COG1"/>
</dbReference>
<evidence type="ECO:0000256" key="1">
    <source>
        <dbReference type="ARBA" id="ARBA00004395"/>
    </source>
</evidence>
<evidence type="ECO:0000313" key="10">
    <source>
        <dbReference type="Proteomes" id="UP000308365"/>
    </source>
</evidence>
<comment type="subcellular location">
    <subcellularLocation>
        <location evidence="1">Golgi apparatus membrane</location>
        <topology evidence="1">Peripheral membrane protein</topology>
    </subcellularLocation>
</comment>
<gene>
    <name evidence="9" type="ORF">EI555_004424</name>
</gene>
<feature type="compositionally biased region" description="Polar residues" evidence="8">
    <location>
        <begin position="988"/>
        <end position="999"/>
    </location>
</feature>
<sequence>MAAAAASPALKRLDLRDPAALFESHGAEEIRGLERQVRAEIEHKKEELRQMVGERYRDLIEAADTIGQMRRCAEGLVGAVKATDQYCARLRQAGSAAPRPPRNPQIRFAPPWDGAKVQPIPPYFSPSRPHADLAFVCPDLALCLSPQPQQPSQEKFYSMAAQIKLLLEIPEKIWSSMEASEYLHATQLYLLCCHLHKLLQLDPSSSRYSPVLSRFPILSQQLAAASHFRSAILHESKMLLTCQAVTDQAVAEALCSVMLLEESSPRQALADFLLARKAAIQKLLNQQHHGGKIVKRGWLLLVGAGVKSQICSLVELLATTLNQAHALFYTLPEGLLPDPSLPCGMLLSTLDNITGQHPTGKGIGVLQEGMKLCSWFKHLPASVVEFQPALRTLARPISQEYLKDTLQKWIHMCNEDIKNGISNLLMYVTSMKGLAAIRDATWELLANESIHHSWDVICRRLLDRPLLFWEDLMQQLFLDRLQTLTKEGFDSISSSSKELLISALRELESSTNSSTSNKHIHFEHNMSLFLWSESPSDLPPDAAWVSVSNRAQFPGSGLSMKAQAVSPCVQSFCSALDSKLKVKLEDLLAYLPSGDPSPPKDVSPAQSRNCAFDRYADAGTVQEMLRTHSMACVRHITDCVQAELQRIQQAIQGQQDALDGLKLHSVLFMARLCQSLGELCPHLKQCILGKSGSTEKPARDSRALKKQGKGKTQEIVPVQAKWQEVKELLLQQGVMGYRVWSSAVVKVLAHGFTQSLLLDDAGSVLATATSWDELEIQEEAESGSSVTSKIRLPVQPSWYVQSFLLSLCQEINRVGGHALPKVTLQEMLKSCLVEVVAAYEKLSEEKQVKKEGAFPMTQNRALQLLYDLRYLNIVLTTKGEELKSGRSKQDPRVEKVADYLEALIDPFDLDVFTPHLHGNLNRLVQRTSVLFGLVTATENHFTPRSSTFSSQEAHNVLPLASSQIRFGLLPLSMTSPRKAKSAGRSIETRAQVSAQTRGSPPSILPRLPPNHPSAPLSITNKEPDDRMH</sequence>
<dbReference type="EMBL" id="RWIC01000199">
    <property type="protein sequence ID" value="TKC47679.1"/>
    <property type="molecule type" value="Genomic_DNA"/>
</dbReference>
<dbReference type="AlphaFoldDB" id="A0A4U1FD72"/>
<evidence type="ECO:0000256" key="6">
    <source>
        <dbReference type="ARBA" id="ARBA00023034"/>
    </source>
</evidence>
<organism evidence="9 10">
    <name type="scientific">Monodon monoceros</name>
    <name type="common">Narwhal</name>
    <name type="synonym">Ceratodon monodon</name>
    <dbReference type="NCBI Taxonomy" id="40151"/>
    <lineage>
        <taxon>Eukaryota</taxon>
        <taxon>Metazoa</taxon>
        <taxon>Chordata</taxon>
        <taxon>Craniata</taxon>
        <taxon>Vertebrata</taxon>
        <taxon>Euteleostomi</taxon>
        <taxon>Mammalia</taxon>
        <taxon>Eutheria</taxon>
        <taxon>Laurasiatheria</taxon>
        <taxon>Artiodactyla</taxon>
        <taxon>Whippomorpha</taxon>
        <taxon>Cetacea</taxon>
        <taxon>Odontoceti</taxon>
        <taxon>Monodontidae</taxon>
        <taxon>Monodon</taxon>
    </lineage>
</organism>
<reference evidence="10" key="1">
    <citation type="journal article" date="2019" name="IScience">
        <title>Narwhal Genome Reveals Long-Term Low Genetic Diversity despite Current Large Abundance Size.</title>
        <authorList>
            <person name="Westbury M.V."/>
            <person name="Petersen B."/>
            <person name="Garde E."/>
            <person name="Heide-Jorgensen M.P."/>
            <person name="Lorenzen E.D."/>
        </authorList>
    </citation>
    <scope>NUCLEOTIDE SEQUENCE [LARGE SCALE GENOMIC DNA]</scope>
</reference>
<feature type="compositionally biased region" description="Pro residues" evidence="8">
    <location>
        <begin position="1002"/>
        <end position="1012"/>
    </location>
</feature>
<proteinExistence type="inferred from homology"/>
<protein>
    <recommendedName>
        <fullName evidence="3">Conserved oligomeric Golgi complex subunit 1</fullName>
    </recommendedName>
</protein>
<dbReference type="GO" id="GO:0000139">
    <property type="term" value="C:Golgi membrane"/>
    <property type="evidence" value="ECO:0007669"/>
    <property type="project" value="UniProtKB-SubCell"/>
</dbReference>
<dbReference type="Pfam" id="PF08700">
    <property type="entry name" value="VPS51_Exo84_N"/>
    <property type="match status" value="1"/>
</dbReference>
<keyword evidence="4" id="KW-0813">Transport</keyword>
<evidence type="ECO:0000256" key="7">
    <source>
        <dbReference type="ARBA" id="ARBA00023136"/>
    </source>
</evidence>
<dbReference type="GO" id="GO:0017119">
    <property type="term" value="C:Golgi transport complex"/>
    <property type="evidence" value="ECO:0007669"/>
    <property type="project" value="InterPro"/>
</dbReference>
<comment type="similarity">
    <text evidence="2">Belongs to the COG1 family.</text>
</comment>
<keyword evidence="6" id="KW-0333">Golgi apparatus</keyword>
<feature type="region of interest" description="Disordered" evidence="8">
    <location>
        <begin position="975"/>
        <end position="1028"/>
    </location>
</feature>
<keyword evidence="7" id="KW-0472">Membrane</keyword>
<evidence type="ECO:0000256" key="5">
    <source>
        <dbReference type="ARBA" id="ARBA00022927"/>
    </source>
</evidence>
<evidence type="ECO:0000256" key="4">
    <source>
        <dbReference type="ARBA" id="ARBA00022448"/>
    </source>
</evidence>
<evidence type="ECO:0000256" key="8">
    <source>
        <dbReference type="SAM" id="MobiDB-lite"/>
    </source>
</evidence>